<dbReference type="Gene3D" id="2.60.40.3960">
    <property type="entry name" value="Velvet domain"/>
    <property type="match status" value="1"/>
</dbReference>
<evidence type="ECO:0000256" key="4">
    <source>
        <dbReference type="ARBA" id="ARBA00023015"/>
    </source>
</evidence>
<organism evidence="10 11">
    <name type="scientific">Oculimacula yallundae</name>
    <dbReference type="NCBI Taxonomy" id="86028"/>
    <lineage>
        <taxon>Eukaryota</taxon>
        <taxon>Fungi</taxon>
        <taxon>Dikarya</taxon>
        <taxon>Ascomycota</taxon>
        <taxon>Pezizomycotina</taxon>
        <taxon>Leotiomycetes</taxon>
        <taxon>Helotiales</taxon>
        <taxon>Ploettnerulaceae</taxon>
        <taxon>Oculimacula</taxon>
    </lineage>
</organism>
<evidence type="ECO:0000256" key="1">
    <source>
        <dbReference type="ARBA" id="ARBA00004123"/>
    </source>
</evidence>
<evidence type="ECO:0000259" key="9">
    <source>
        <dbReference type="PROSITE" id="PS51821"/>
    </source>
</evidence>
<dbReference type="PANTHER" id="PTHR33572:SF14">
    <property type="entry name" value="DEVELOPMENTAL AND SECONDARY METABOLISM REGULATOR VEA"/>
    <property type="match status" value="1"/>
</dbReference>
<feature type="compositionally biased region" description="Low complexity" evidence="8">
    <location>
        <begin position="308"/>
        <end position="339"/>
    </location>
</feature>
<feature type="region of interest" description="Disordered" evidence="8">
    <location>
        <begin position="1"/>
        <end position="21"/>
    </location>
</feature>
<evidence type="ECO:0000256" key="5">
    <source>
        <dbReference type="ARBA" id="ARBA00023163"/>
    </source>
</evidence>
<keyword evidence="4" id="KW-0805">Transcription regulation</keyword>
<feature type="compositionally biased region" description="Pro residues" evidence="8">
    <location>
        <begin position="376"/>
        <end position="389"/>
    </location>
</feature>
<reference evidence="10 11" key="1">
    <citation type="journal article" date="2024" name="Commun. Biol.">
        <title>Comparative genomic analysis of thermophilic fungi reveals convergent evolutionary adaptations and gene losses.</title>
        <authorList>
            <person name="Steindorff A.S."/>
            <person name="Aguilar-Pontes M.V."/>
            <person name="Robinson A.J."/>
            <person name="Andreopoulos B."/>
            <person name="LaButti K."/>
            <person name="Kuo A."/>
            <person name="Mondo S."/>
            <person name="Riley R."/>
            <person name="Otillar R."/>
            <person name="Haridas S."/>
            <person name="Lipzen A."/>
            <person name="Grimwood J."/>
            <person name="Schmutz J."/>
            <person name="Clum A."/>
            <person name="Reid I.D."/>
            <person name="Moisan M.C."/>
            <person name="Butler G."/>
            <person name="Nguyen T.T.M."/>
            <person name="Dewar K."/>
            <person name="Conant G."/>
            <person name="Drula E."/>
            <person name="Henrissat B."/>
            <person name="Hansel C."/>
            <person name="Singer S."/>
            <person name="Hutchinson M.I."/>
            <person name="de Vries R.P."/>
            <person name="Natvig D.O."/>
            <person name="Powell A.J."/>
            <person name="Tsang A."/>
            <person name="Grigoriev I.V."/>
        </authorList>
    </citation>
    <scope>NUCLEOTIDE SEQUENCE [LARGE SCALE GENOMIC DNA]</scope>
    <source>
        <strain evidence="10 11">CBS 494.80</strain>
    </source>
</reference>
<proteinExistence type="inferred from homology"/>
<protein>
    <recommendedName>
        <fullName evidence="9">Velvet domain-containing protein</fullName>
    </recommendedName>
</protein>
<feature type="compositionally biased region" description="Polar residues" evidence="8">
    <location>
        <begin position="473"/>
        <end position="484"/>
    </location>
</feature>
<keyword evidence="5" id="KW-0804">Transcription</keyword>
<feature type="region of interest" description="Disordered" evidence="8">
    <location>
        <begin position="427"/>
        <end position="531"/>
    </location>
</feature>
<feature type="compositionally biased region" description="Basic and acidic residues" evidence="8">
    <location>
        <begin position="354"/>
        <end position="368"/>
    </location>
</feature>
<keyword evidence="6" id="KW-0539">Nucleus</keyword>
<feature type="compositionally biased region" description="Acidic residues" evidence="8">
    <location>
        <begin position="499"/>
        <end position="509"/>
    </location>
</feature>
<comment type="subcellular location">
    <subcellularLocation>
        <location evidence="2">Cytoplasm</location>
    </subcellularLocation>
    <subcellularLocation>
        <location evidence="1">Nucleus</location>
    </subcellularLocation>
</comment>
<keyword evidence="11" id="KW-1185">Reference proteome</keyword>
<dbReference type="PROSITE" id="PS51821">
    <property type="entry name" value="VELVET"/>
    <property type="match status" value="1"/>
</dbReference>
<keyword evidence="3" id="KW-0963">Cytoplasm</keyword>
<feature type="compositionally biased region" description="Polar residues" evidence="8">
    <location>
        <begin position="12"/>
        <end position="21"/>
    </location>
</feature>
<name>A0ABR4CBP8_9HELO</name>
<dbReference type="EMBL" id="JAZHXI010000011">
    <property type="protein sequence ID" value="KAL2066563.1"/>
    <property type="molecule type" value="Genomic_DNA"/>
</dbReference>
<gene>
    <name evidence="10" type="ORF">VTL71DRAFT_2634</name>
</gene>
<evidence type="ECO:0000256" key="6">
    <source>
        <dbReference type="ARBA" id="ARBA00023242"/>
    </source>
</evidence>
<dbReference type="PANTHER" id="PTHR33572">
    <property type="entry name" value="SPORE DEVELOPMENT REGULATOR VOSA"/>
    <property type="match status" value="1"/>
</dbReference>
<comment type="similarity">
    <text evidence="7">Belongs to the velvet family. VeA subfamily.</text>
</comment>
<feature type="region of interest" description="Disordered" evidence="8">
    <location>
        <begin position="229"/>
        <end position="394"/>
    </location>
</feature>
<dbReference type="Proteomes" id="UP001595075">
    <property type="component" value="Unassembled WGS sequence"/>
</dbReference>
<evidence type="ECO:0000256" key="2">
    <source>
        <dbReference type="ARBA" id="ARBA00004496"/>
    </source>
</evidence>
<evidence type="ECO:0000313" key="11">
    <source>
        <dbReference type="Proteomes" id="UP001595075"/>
    </source>
</evidence>
<comment type="caution">
    <text evidence="10">The sequence shown here is derived from an EMBL/GenBank/DDBJ whole genome shotgun (WGS) entry which is preliminary data.</text>
</comment>
<evidence type="ECO:0000256" key="3">
    <source>
        <dbReference type="ARBA" id="ARBA00022490"/>
    </source>
</evidence>
<accession>A0ABR4CBP8</accession>
<dbReference type="Pfam" id="PF11754">
    <property type="entry name" value="Velvet"/>
    <property type="match status" value="2"/>
</dbReference>
<dbReference type="InterPro" id="IPR021740">
    <property type="entry name" value="Velvet"/>
</dbReference>
<sequence>MSSSIPVRRSSNDLTVASTTRETQTGRILRYDLTVIQQPERARACGSGAKSSADRRPVDPPPVVELRVFEKIVEKWEDITFGYGANFFLYTTLEVARPMAHGRVQQPSTPQTPVLTGMPVSGMAYLDRPREAGYFIFPDLSVRHEGMYILSFNLYEETRPDAEQDVKSTKPMGSSGMMSPDASFDWRLEIKSEMFQVYSAKKFPGLAESTSLSRIVAEQGCRVRIRRDVRMRRRDMKPNGDDGQEENYQSNRPVHHEEARRGRATNDGSEDGHRTASISPTRPIAPTPEGGHMSFIGKNTAPPPFPSPSQYAPQQQGQHQYAQPQAYQPQYAQWQAQPPNVHSGYGKESPLSARESRREPEVYPEHRRQSYAMGQPPYPQHYGPPPPTADPSFRAAQLPPLLMAEKRDSMVASSPLAPINIGSWHSPINERSERSNPAPHQYLGPQLAPAPAPLTPSLPEEPMRNGRKRTHDNVFSSSSNTQPLHNGRRPGSSHGDTPLADDDDEDVDDCLPMTYKRANGTDHNRTLALHK</sequence>
<dbReference type="InterPro" id="IPR038491">
    <property type="entry name" value="Velvet_dom_sf"/>
</dbReference>
<evidence type="ECO:0000256" key="8">
    <source>
        <dbReference type="SAM" id="MobiDB-lite"/>
    </source>
</evidence>
<dbReference type="InterPro" id="IPR037525">
    <property type="entry name" value="Velvet_dom"/>
</dbReference>
<feature type="domain" description="Velvet" evidence="9">
    <location>
        <begin position="26"/>
        <end position="226"/>
    </location>
</feature>
<evidence type="ECO:0000256" key="7">
    <source>
        <dbReference type="ARBA" id="ARBA00038005"/>
    </source>
</evidence>
<evidence type="ECO:0000313" key="10">
    <source>
        <dbReference type="EMBL" id="KAL2066563.1"/>
    </source>
</evidence>